<protein>
    <submittedName>
        <fullName evidence="1">Uncharacterized protein</fullName>
    </submittedName>
</protein>
<dbReference type="Proteomes" id="UP000091926">
    <property type="component" value="Chromosome"/>
</dbReference>
<sequence>MYTITPTVGRIVHFYPSAQQSMLDTIESIVGFGMHGPGPLAAIIAKVNAPDNVNLTVFDAKGQTHACENVPLWDGNSTPPAAGTEYARWMDYQLGQAAMSAHDVEVAALQRATLAPAGLFGGMTASVSVDAHVIKAQPEGQDQPTT</sequence>
<proteinExistence type="predicted"/>
<keyword evidence="2" id="KW-1185">Reference proteome</keyword>
<reference evidence="1 2" key="1">
    <citation type="submission" date="2016-06" db="EMBL/GenBank/DDBJ databases">
        <title>Complete genome sequences of Bordetella bronchialis and Bordetella flabilis.</title>
        <authorList>
            <person name="LiPuma J.J."/>
            <person name="Spilker T."/>
        </authorList>
    </citation>
    <scope>NUCLEOTIDE SEQUENCE [LARGE SCALE GENOMIC DNA]</scope>
    <source>
        <strain evidence="1 2">AU10664</strain>
    </source>
</reference>
<dbReference type="AlphaFoldDB" id="A0A193GAZ2"/>
<dbReference type="OrthoDB" id="8456478at2"/>
<dbReference type="EMBL" id="CP016172">
    <property type="protein sequence ID" value="ANN76793.1"/>
    <property type="molecule type" value="Genomic_DNA"/>
</dbReference>
<gene>
    <name evidence="1" type="ORF">BAU07_06410</name>
</gene>
<accession>A0A193GAZ2</accession>
<dbReference type="RefSeq" id="WP_066655105.1">
    <property type="nucleotide sequence ID" value="NZ_CBCSCL010000017.1"/>
</dbReference>
<dbReference type="STRING" id="463014.BAU07_06410"/>
<evidence type="ECO:0000313" key="2">
    <source>
        <dbReference type="Proteomes" id="UP000091926"/>
    </source>
</evidence>
<dbReference type="KEGG" id="bfz:BAU07_06410"/>
<organism evidence="1 2">
    <name type="scientific">Bordetella flabilis</name>
    <dbReference type="NCBI Taxonomy" id="463014"/>
    <lineage>
        <taxon>Bacteria</taxon>
        <taxon>Pseudomonadati</taxon>
        <taxon>Pseudomonadota</taxon>
        <taxon>Betaproteobacteria</taxon>
        <taxon>Burkholderiales</taxon>
        <taxon>Alcaligenaceae</taxon>
        <taxon>Bordetella</taxon>
    </lineage>
</organism>
<name>A0A193GAZ2_9BORD</name>
<evidence type="ECO:0000313" key="1">
    <source>
        <dbReference type="EMBL" id="ANN76793.1"/>
    </source>
</evidence>